<dbReference type="GO" id="GO:0071555">
    <property type="term" value="P:cell wall organization"/>
    <property type="evidence" value="ECO:0007669"/>
    <property type="project" value="InterPro"/>
</dbReference>
<evidence type="ECO:0000256" key="8">
    <source>
        <dbReference type="SAM" id="Phobius"/>
    </source>
</evidence>
<dbReference type="InterPro" id="IPR011620">
    <property type="entry name" value="Sig_transdc_His_kinase_LytS_TM"/>
</dbReference>
<dbReference type="PROSITE" id="PS50887">
    <property type="entry name" value="GGDEF"/>
    <property type="match status" value="1"/>
</dbReference>
<dbReference type="Pfam" id="PF07694">
    <property type="entry name" value="5TM-5TMR_LYT"/>
    <property type="match status" value="1"/>
</dbReference>
<feature type="domain" description="GGDEF" evidence="9">
    <location>
        <begin position="226"/>
        <end position="358"/>
    </location>
</feature>
<dbReference type="OrthoDB" id="9812260at2"/>
<dbReference type="CDD" id="cd01949">
    <property type="entry name" value="GGDEF"/>
    <property type="match status" value="1"/>
</dbReference>
<dbReference type="GO" id="GO:0000155">
    <property type="term" value="F:phosphorelay sensor kinase activity"/>
    <property type="evidence" value="ECO:0007669"/>
    <property type="project" value="InterPro"/>
</dbReference>
<evidence type="ECO:0000256" key="2">
    <source>
        <dbReference type="ARBA" id="ARBA00012528"/>
    </source>
</evidence>
<dbReference type="RefSeq" id="WP_141148743.1">
    <property type="nucleotide sequence ID" value="NZ_VHLG01000004.1"/>
</dbReference>
<feature type="transmembrane region" description="Helical" evidence="8">
    <location>
        <begin position="37"/>
        <end position="56"/>
    </location>
</feature>
<dbReference type="Pfam" id="PF00990">
    <property type="entry name" value="GGDEF"/>
    <property type="match status" value="1"/>
</dbReference>
<dbReference type="EC" id="2.7.7.65" evidence="2"/>
<evidence type="ECO:0000259" key="9">
    <source>
        <dbReference type="PROSITE" id="PS50887"/>
    </source>
</evidence>
<evidence type="ECO:0000256" key="7">
    <source>
        <dbReference type="ARBA" id="ARBA00034247"/>
    </source>
</evidence>
<keyword evidence="6 8" id="KW-0472">Membrane</keyword>
<feature type="transmembrane region" description="Helical" evidence="8">
    <location>
        <begin position="68"/>
        <end position="88"/>
    </location>
</feature>
<dbReference type="Gene3D" id="3.30.70.270">
    <property type="match status" value="1"/>
</dbReference>
<evidence type="ECO:0000256" key="5">
    <source>
        <dbReference type="ARBA" id="ARBA00022989"/>
    </source>
</evidence>
<dbReference type="SUPFAM" id="SSF55073">
    <property type="entry name" value="Nucleotide cyclase"/>
    <property type="match status" value="1"/>
</dbReference>
<name>A0A506U8W7_9HYPH</name>
<keyword evidence="4 8" id="KW-0812">Transmembrane</keyword>
<dbReference type="InterPro" id="IPR000160">
    <property type="entry name" value="GGDEF_dom"/>
</dbReference>
<feature type="transmembrane region" description="Helical" evidence="8">
    <location>
        <begin position="100"/>
        <end position="121"/>
    </location>
</feature>
<feature type="transmembrane region" description="Helical" evidence="8">
    <location>
        <begin position="133"/>
        <end position="152"/>
    </location>
</feature>
<gene>
    <name evidence="10" type="ORF">FJU08_09370</name>
</gene>
<dbReference type="GO" id="GO:0052621">
    <property type="term" value="F:diguanylate cyclase activity"/>
    <property type="evidence" value="ECO:0007669"/>
    <property type="project" value="UniProtKB-EC"/>
</dbReference>
<evidence type="ECO:0000313" key="10">
    <source>
        <dbReference type="EMBL" id="TPW30872.1"/>
    </source>
</evidence>
<dbReference type="SMART" id="SM00267">
    <property type="entry name" value="GGDEF"/>
    <property type="match status" value="1"/>
</dbReference>
<accession>A0A506U8W7</accession>
<dbReference type="GO" id="GO:0005886">
    <property type="term" value="C:plasma membrane"/>
    <property type="evidence" value="ECO:0007669"/>
    <property type="project" value="UniProtKB-SubCell"/>
</dbReference>
<dbReference type="InterPro" id="IPR043128">
    <property type="entry name" value="Rev_trsase/Diguanyl_cyclase"/>
</dbReference>
<keyword evidence="11" id="KW-1185">Reference proteome</keyword>
<feature type="transmembrane region" description="Helical" evidence="8">
    <location>
        <begin position="7"/>
        <end position="25"/>
    </location>
</feature>
<dbReference type="InterPro" id="IPR050469">
    <property type="entry name" value="Diguanylate_Cyclase"/>
</dbReference>
<evidence type="ECO:0000256" key="1">
    <source>
        <dbReference type="ARBA" id="ARBA00004651"/>
    </source>
</evidence>
<comment type="subcellular location">
    <subcellularLocation>
        <location evidence="1">Cell membrane</location>
        <topology evidence="1">Multi-pass membrane protein</topology>
    </subcellularLocation>
</comment>
<comment type="catalytic activity">
    <reaction evidence="7">
        <text>2 GTP = 3',3'-c-di-GMP + 2 diphosphate</text>
        <dbReference type="Rhea" id="RHEA:24898"/>
        <dbReference type="ChEBI" id="CHEBI:33019"/>
        <dbReference type="ChEBI" id="CHEBI:37565"/>
        <dbReference type="ChEBI" id="CHEBI:58805"/>
        <dbReference type="EC" id="2.7.7.65"/>
    </reaction>
</comment>
<dbReference type="AlphaFoldDB" id="A0A506U8W7"/>
<dbReference type="EMBL" id="VHLG01000004">
    <property type="protein sequence ID" value="TPW30872.1"/>
    <property type="molecule type" value="Genomic_DNA"/>
</dbReference>
<dbReference type="NCBIfam" id="TIGR00254">
    <property type="entry name" value="GGDEF"/>
    <property type="match status" value="1"/>
</dbReference>
<reference evidence="10 11" key="1">
    <citation type="submission" date="2019-06" db="EMBL/GenBank/DDBJ databases">
        <authorList>
            <person name="Li M."/>
        </authorList>
    </citation>
    <scope>NUCLEOTIDE SEQUENCE [LARGE SCALE GENOMIC DNA]</scope>
    <source>
        <strain evidence="10 11">BGMRC2036</strain>
    </source>
</reference>
<proteinExistence type="predicted"/>
<dbReference type="FunFam" id="3.30.70.270:FF:000001">
    <property type="entry name" value="Diguanylate cyclase domain protein"/>
    <property type="match status" value="1"/>
</dbReference>
<comment type="caution">
    <text evidence="10">The sequence shown here is derived from an EMBL/GenBank/DDBJ whole genome shotgun (WGS) entry which is preliminary data.</text>
</comment>
<dbReference type="PANTHER" id="PTHR45138:SF9">
    <property type="entry name" value="DIGUANYLATE CYCLASE DGCM-RELATED"/>
    <property type="match status" value="1"/>
</dbReference>
<feature type="transmembrane region" description="Helical" evidence="8">
    <location>
        <begin position="158"/>
        <end position="181"/>
    </location>
</feature>
<organism evidence="10 11">
    <name type="scientific">Martelella alba</name>
    <dbReference type="NCBI Taxonomy" id="2590451"/>
    <lineage>
        <taxon>Bacteria</taxon>
        <taxon>Pseudomonadati</taxon>
        <taxon>Pseudomonadota</taxon>
        <taxon>Alphaproteobacteria</taxon>
        <taxon>Hyphomicrobiales</taxon>
        <taxon>Aurantimonadaceae</taxon>
        <taxon>Martelella</taxon>
    </lineage>
</organism>
<keyword evidence="3" id="KW-1003">Cell membrane</keyword>
<evidence type="ECO:0000313" key="11">
    <source>
        <dbReference type="Proteomes" id="UP000318801"/>
    </source>
</evidence>
<evidence type="ECO:0000256" key="4">
    <source>
        <dbReference type="ARBA" id="ARBA00022692"/>
    </source>
</evidence>
<evidence type="ECO:0000256" key="3">
    <source>
        <dbReference type="ARBA" id="ARBA00022475"/>
    </source>
</evidence>
<sequence length="380" mass="41510">MSQYLILIVNFAGMMALTAIAFAFVMRSVTVAYARQVLLGFILGLGATLVSFQPVMHINGLQIDPRNLFVGCAGAFAGPIGGLISFTMAAATRYLEEGPSANVCVLSLFLATCLGLVWRLMVSRSGQMTRIHLLLLGPAISLSFVCTFLLPRSDWAPVFSYAIPFLVVTNIIGAFVLGGFLERERRRDLREKALRVQASVDPLTGLFNRRAFEEAYRVAALRQTPRGAALLLIDLDHFKKVNDTYGHAVGDRVLVAVAELLRESLRGTDLAARLGGEEFAVFLPNTGREKAREIAERARSAMAEISAPDNADALAITTSIGVCWSHACLPMETALELSDRALYQAKMHGRDQIVLMERNAAATPSEAHAFAKRRRMVAEH</sequence>
<dbReference type="InterPro" id="IPR029787">
    <property type="entry name" value="Nucleotide_cyclase"/>
</dbReference>
<protein>
    <recommendedName>
        <fullName evidence="2">diguanylate cyclase</fullName>
        <ecNumber evidence="2">2.7.7.65</ecNumber>
    </recommendedName>
</protein>
<keyword evidence="5 8" id="KW-1133">Transmembrane helix</keyword>
<evidence type="ECO:0000256" key="6">
    <source>
        <dbReference type="ARBA" id="ARBA00023136"/>
    </source>
</evidence>
<dbReference type="PANTHER" id="PTHR45138">
    <property type="entry name" value="REGULATORY COMPONENTS OF SENSORY TRANSDUCTION SYSTEM"/>
    <property type="match status" value="1"/>
</dbReference>
<dbReference type="Proteomes" id="UP000318801">
    <property type="component" value="Unassembled WGS sequence"/>
</dbReference>